<dbReference type="GO" id="GO:0046854">
    <property type="term" value="P:phosphatidylinositol phosphate biosynthetic process"/>
    <property type="evidence" value="ECO:0007669"/>
    <property type="project" value="InterPro"/>
</dbReference>
<dbReference type="CDD" id="cd01638">
    <property type="entry name" value="CysQ"/>
    <property type="match status" value="1"/>
</dbReference>
<keyword evidence="4 5" id="KW-0460">Magnesium</keyword>
<comment type="catalytic activity">
    <reaction evidence="1">
        <text>a myo-inositol phosphate + H2O = myo-inositol + phosphate</text>
        <dbReference type="Rhea" id="RHEA:24056"/>
        <dbReference type="ChEBI" id="CHEBI:15377"/>
        <dbReference type="ChEBI" id="CHEBI:17268"/>
        <dbReference type="ChEBI" id="CHEBI:43474"/>
        <dbReference type="ChEBI" id="CHEBI:84139"/>
        <dbReference type="EC" id="3.1.3.25"/>
    </reaction>
</comment>
<dbReference type="Proteomes" id="UP000180235">
    <property type="component" value="Chromosome"/>
</dbReference>
<dbReference type="Pfam" id="PF00459">
    <property type="entry name" value="Inositol_P"/>
    <property type="match status" value="1"/>
</dbReference>
<dbReference type="PANTHER" id="PTHR20854:SF4">
    <property type="entry name" value="INOSITOL-1-MONOPHOSPHATASE-RELATED"/>
    <property type="match status" value="1"/>
</dbReference>
<dbReference type="OrthoDB" id="9772456at2"/>
<dbReference type="GO" id="GO:0008934">
    <property type="term" value="F:inositol monophosphate 1-phosphatase activity"/>
    <property type="evidence" value="ECO:0007669"/>
    <property type="project" value="TreeGrafter"/>
</dbReference>
<evidence type="ECO:0000256" key="5">
    <source>
        <dbReference type="PIRSR" id="PIRSR600760-2"/>
    </source>
</evidence>
<proteinExistence type="predicted"/>
<keyword evidence="6" id="KW-0378">Hydrolase</keyword>
<evidence type="ECO:0000313" key="7">
    <source>
        <dbReference type="Proteomes" id="UP000180235"/>
    </source>
</evidence>
<feature type="binding site" evidence="5">
    <location>
        <position position="85"/>
    </location>
    <ligand>
        <name>Mg(2+)</name>
        <dbReference type="ChEBI" id="CHEBI:18420"/>
        <label>1</label>
        <note>catalytic</note>
    </ligand>
</feature>
<sequence>MVRELAVLESALRQAGAAVCQVVETGLKTTYKTGDDPLTEADLAANRVLQAALLGAFPTDGWLSEETQDQPQRLGQQRVWVVDPIDGTRELVQGIPEYALSVALVVDGQPCLGGVYNPAQEELFLGQIGAGVTCNGLPVGAGHPLGAMPVVLASRSEVRRGTWQRFEGQMTIRVVGSIAYKLAQVAAGRADATFSLSPKHEWDVAGGVALVLAAGGVVITAAGQALEFNQMPPLLPSILATTPAAEAIMRQIIGTALG</sequence>
<gene>
    <name evidence="6" type="primary">suhB-2</name>
    <name evidence="6" type="ORF">GlitD10_2364</name>
</gene>
<evidence type="ECO:0000313" key="6">
    <source>
        <dbReference type="EMBL" id="APB34698.1"/>
    </source>
</evidence>
<dbReference type="GO" id="GO:0006020">
    <property type="term" value="P:inositol metabolic process"/>
    <property type="evidence" value="ECO:0007669"/>
    <property type="project" value="TreeGrafter"/>
</dbReference>
<dbReference type="Gene3D" id="3.40.190.80">
    <property type="match status" value="1"/>
</dbReference>
<feature type="binding site" evidence="5">
    <location>
        <position position="203"/>
    </location>
    <ligand>
        <name>Mg(2+)</name>
        <dbReference type="ChEBI" id="CHEBI:18420"/>
        <label>1</label>
        <note>catalytic</note>
    </ligand>
</feature>
<dbReference type="AlphaFoldDB" id="A0A1J0AFI6"/>
<feature type="binding site" evidence="5">
    <location>
        <position position="65"/>
    </location>
    <ligand>
        <name>Mg(2+)</name>
        <dbReference type="ChEBI" id="CHEBI:18420"/>
        <label>1</label>
        <note>catalytic</note>
    </ligand>
</feature>
<organism evidence="6 7">
    <name type="scientific">Gloeomargarita lithophora Alchichica-D10</name>
    <dbReference type="NCBI Taxonomy" id="1188229"/>
    <lineage>
        <taxon>Bacteria</taxon>
        <taxon>Bacillati</taxon>
        <taxon>Cyanobacteriota</taxon>
        <taxon>Cyanophyceae</taxon>
        <taxon>Gloeomargaritales</taxon>
        <taxon>Gloeomargaritaceae</taxon>
        <taxon>Gloeomargarita</taxon>
    </lineage>
</organism>
<feature type="binding site" evidence="5">
    <location>
        <position position="83"/>
    </location>
    <ligand>
        <name>Mg(2+)</name>
        <dbReference type="ChEBI" id="CHEBI:18420"/>
        <label>1</label>
        <note>catalytic</note>
    </ligand>
</feature>
<dbReference type="STRING" id="1188229.GlitD10_2364"/>
<dbReference type="PANTHER" id="PTHR20854">
    <property type="entry name" value="INOSITOL MONOPHOSPHATASE"/>
    <property type="match status" value="1"/>
</dbReference>
<accession>A0A1J0AFI6</accession>
<reference evidence="6 7" key="1">
    <citation type="submission" date="2016-10" db="EMBL/GenBank/DDBJ databases">
        <title>Description of Gloeomargarita lithophora gen. nov., sp. nov., a thylakoid-bearing basal-branching cyanobacterium with intracellular carbonates, and proposal for Gloeomargaritales ord. nov.</title>
        <authorList>
            <person name="Moreira D."/>
            <person name="Tavera R."/>
            <person name="Benzerara K."/>
            <person name="Skouri-Panet F."/>
            <person name="Couradeau E."/>
            <person name="Gerard E."/>
            <person name="Loussert C."/>
            <person name="Novelo E."/>
            <person name="Zivanovic Y."/>
            <person name="Lopez-Garcia P."/>
        </authorList>
    </citation>
    <scope>NUCLEOTIDE SEQUENCE [LARGE SCALE GENOMIC DNA]</scope>
    <source>
        <strain evidence="6 7">D10</strain>
    </source>
</reference>
<dbReference type="SUPFAM" id="SSF56655">
    <property type="entry name" value="Carbohydrate phosphatase"/>
    <property type="match status" value="1"/>
</dbReference>
<name>A0A1J0AFI6_9CYAN</name>
<feature type="binding site" evidence="5">
    <location>
        <position position="86"/>
    </location>
    <ligand>
        <name>Mg(2+)</name>
        <dbReference type="ChEBI" id="CHEBI:18420"/>
        <label>1</label>
        <note>catalytic</note>
    </ligand>
</feature>
<protein>
    <recommendedName>
        <fullName evidence="2">inositol-phosphate phosphatase</fullName>
        <ecNumber evidence="2">3.1.3.25</ecNumber>
    </recommendedName>
</protein>
<evidence type="ECO:0000256" key="3">
    <source>
        <dbReference type="ARBA" id="ARBA00022723"/>
    </source>
</evidence>
<dbReference type="GO" id="GO:0007165">
    <property type="term" value="P:signal transduction"/>
    <property type="evidence" value="ECO:0007669"/>
    <property type="project" value="TreeGrafter"/>
</dbReference>
<dbReference type="RefSeq" id="WP_071455100.1">
    <property type="nucleotide sequence ID" value="NZ_CP017675.1"/>
</dbReference>
<comment type="cofactor">
    <cofactor evidence="5">
        <name>Mg(2+)</name>
        <dbReference type="ChEBI" id="CHEBI:18420"/>
    </cofactor>
</comment>
<evidence type="ECO:0000256" key="2">
    <source>
        <dbReference type="ARBA" id="ARBA00013106"/>
    </source>
</evidence>
<dbReference type="InterPro" id="IPR000760">
    <property type="entry name" value="Inositol_monophosphatase-like"/>
</dbReference>
<dbReference type="PROSITE" id="PS00630">
    <property type="entry name" value="IMP_2"/>
    <property type="match status" value="1"/>
</dbReference>
<evidence type="ECO:0000256" key="4">
    <source>
        <dbReference type="ARBA" id="ARBA00022842"/>
    </source>
</evidence>
<dbReference type="EC" id="3.1.3.25" evidence="2"/>
<dbReference type="KEGG" id="glt:GlitD10_2364"/>
<dbReference type="PRINTS" id="PR00377">
    <property type="entry name" value="IMPHPHTASES"/>
</dbReference>
<dbReference type="InterPro" id="IPR020550">
    <property type="entry name" value="Inositol_monophosphatase_CS"/>
</dbReference>
<evidence type="ECO:0000256" key="1">
    <source>
        <dbReference type="ARBA" id="ARBA00001033"/>
    </source>
</evidence>
<dbReference type="Gene3D" id="3.30.540.10">
    <property type="entry name" value="Fructose-1,6-Bisphosphatase, subunit A, domain 1"/>
    <property type="match status" value="1"/>
</dbReference>
<dbReference type="EMBL" id="CP017675">
    <property type="protein sequence ID" value="APB34698.1"/>
    <property type="molecule type" value="Genomic_DNA"/>
</dbReference>
<keyword evidence="7" id="KW-1185">Reference proteome</keyword>
<keyword evidence="3 5" id="KW-0479">Metal-binding</keyword>
<dbReference type="GO" id="GO:0046872">
    <property type="term" value="F:metal ion binding"/>
    <property type="evidence" value="ECO:0007669"/>
    <property type="project" value="UniProtKB-KW"/>
</dbReference>